<dbReference type="Pfam" id="PF00069">
    <property type="entry name" value="Pkinase"/>
    <property type="match status" value="1"/>
</dbReference>
<keyword evidence="23" id="KW-1185">Reference proteome</keyword>
<organism evidence="22 23">
    <name type="scientific">Protea cynaroides</name>
    <dbReference type="NCBI Taxonomy" id="273540"/>
    <lineage>
        <taxon>Eukaryota</taxon>
        <taxon>Viridiplantae</taxon>
        <taxon>Streptophyta</taxon>
        <taxon>Embryophyta</taxon>
        <taxon>Tracheophyta</taxon>
        <taxon>Spermatophyta</taxon>
        <taxon>Magnoliopsida</taxon>
        <taxon>Proteales</taxon>
        <taxon>Proteaceae</taxon>
        <taxon>Protea</taxon>
    </lineage>
</organism>
<dbReference type="Gene3D" id="1.10.510.10">
    <property type="entry name" value="Transferase(Phosphotransferase) domain 1"/>
    <property type="match status" value="1"/>
</dbReference>
<evidence type="ECO:0000256" key="2">
    <source>
        <dbReference type="ARBA" id="ARBA00012513"/>
    </source>
</evidence>
<comment type="caution">
    <text evidence="22">The sequence shown here is derived from an EMBL/GenBank/DDBJ whole genome shotgun (WGS) entry which is preliminary data.</text>
</comment>
<feature type="binding site" evidence="18">
    <location>
        <position position="234"/>
    </location>
    <ligand>
        <name>ATP</name>
        <dbReference type="ChEBI" id="CHEBI:30616"/>
    </ligand>
</feature>
<evidence type="ECO:0000256" key="5">
    <source>
        <dbReference type="ARBA" id="ARBA00022553"/>
    </source>
</evidence>
<evidence type="ECO:0000259" key="21">
    <source>
        <dbReference type="PROSITE" id="PS50011"/>
    </source>
</evidence>
<dbReference type="PANTHER" id="PTHR46008:SF2">
    <property type="entry name" value="LEAF RUST 10 DISEASE-RESISTANCE LOCUS RECEPTOR-LIKE PROTEIN KINASE-LIKE 1.4"/>
    <property type="match status" value="1"/>
</dbReference>
<dbReference type="EC" id="2.7.11.1" evidence="2"/>
<evidence type="ECO:0000256" key="12">
    <source>
        <dbReference type="ARBA" id="ARBA00022989"/>
    </source>
</evidence>
<keyword evidence="4" id="KW-0723">Serine/threonine-protein kinase</keyword>
<dbReference type="Gene3D" id="3.30.200.20">
    <property type="entry name" value="Phosphorylase Kinase, domain 1"/>
    <property type="match status" value="1"/>
</dbReference>
<keyword evidence="10" id="KW-0418">Kinase</keyword>
<dbReference type="FunFam" id="1.10.510.10:FF:000161">
    <property type="entry name" value="Wall-associated receptor kinase-like 20"/>
    <property type="match status" value="1"/>
</dbReference>
<evidence type="ECO:0000256" key="20">
    <source>
        <dbReference type="SAM" id="Phobius"/>
    </source>
</evidence>
<evidence type="ECO:0000256" key="18">
    <source>
        <dbReference type="PROSITE-ProRule" id="PRU10141"/>
    </source>
</evidence>
<keyword evidence="8" id="KW-0732">Signal</keyword>
<dbReference type="EMBL" id="JAMYWD010000004">
    <property type="protein sequence ID" value="KAJ4973815.1"/>
    <property type="molecule type" value="Genomic_DNA"/>
</dbReference>
<dbReference type="PANTHER" id="PTHR46008">
    <property type="entry name" value="LEAF RUST 10 DISEASE-RESISTANCE LOCUS RECEPTOR-LIKE PROTEIN KINASE-LIKE 1.4"/>
    <property type="match status" value="1"/>
</dbReference>
<keyword evidence="15" id="KW-0325">Glycoprotein</keyword>
<dbReference type="OrthoDB" id="4062651at2759"/>
<evidence type="ECO:0000256" key="4">
    <source>
        <dbReference type="ARBA" id="ARBA00022527"/>
    </source>
</evidence>
<evidence type="ECO:0000256" key="15">
    <source>
        <dbReference type="ARBA" id="ARBA00023180"/>
    </source>
</evidence>
<dbReference type="SUPFAM" id="SSF56112">
    <property type="entry name" value="Protein kinase-like (PK-like)"/>
    <property type="match status" value="1"/>
</dbReference>
<dbReference type="SMART" id="SM00220">
    <property type="entry name" value="S_TKc"/>
    <property type="match status" value="1"/>
</dbReference>
<evidence type="ECO:0000256" key="13">
    <source>
        <dbReference type="ARBA" id="ARBA00023136"/>
    </source>
</evidence>
<evidence type="ECO:0000313" key="23">
    <source>
        <dbReference type="Proteomes" id="UP001141806"/>
    </source>
</evidence>
<reference evidence="22" key="1">
    <citation type="journal article" date="2023" name="Plant J.">
        <title>The genome of the king protea, Protea cynaroides.</title>
        <authorList>
            <person name="Chang J."/>
            <person name="Duong T.A."/>
            <person name="Schoeman C."/>
            <person name="Ma X."/>
            <person name="Roodt D."/>
            <person name="Barker N."/>
            <person name="Li Z."/>
            <person name="Van de Peer Y."/>
            <person name="Mizrachi E."/>
        </authorList>
    </citation>
    <scope>NUCLEOTIDE SEQUENCE</scope>
    <source>
        <tissue evidence="22">Young leaves</tissue>
    </source>
</reference>
<keyword evidence="9 18" id="KW-0547">Nucleotide-binding</keyword>
<evidence type="ECO:0000256" key="9">
    <source>
        <dbReference type="ARBA" id="ARBA00022741"/>
    </source>
</evidence>
<keyword evidence="5" id="KW-0597">Phosphoprotein</keyword>
<evidence type="ECO:0000256" key="16">
    <source>
        <dbReference type="ARBA" id="ARBA00047899"/>
    </source>
</evidence>
<sequence length="517" mass="57183">MWGFRACGDYDLSFYNFYPGKPPSPSPTPPPAPPPSGDSQHACKEVEFPVDFPKGISGKVDDILGWLSSGFYLQWNLPQQCHQCDENNTLCLSEHSKGNQGHFICAAPNHVAGAASGPSGAAEVKSKANTKVIAGITAGVGGILIICFVFFLIYYRHRHRGNFFALPKRRSPSSPLTTLSASMASCSRYGIHLFSYEELEQATDNFNSNQELGDGGFGTVYYGKLRDGREVAVKRLYENNCKRVEQFMNEVGILARLRHPNLVTLYGCTSRHSRELLLVYEFISNGTVADHLHGHRAESGSLPWSTRMSIAIETAQALTYLHASDIIHRDVKTNNILLDQNFHVKVADFGLSRLFPTEVTHISTAPQGTPGYVDPQYHQCYKLTEKSDVYSFGVVLIELISTKPAVDITRHRHEINLANLAINKIQNQAVHDLVDPCLGYDSDDSVKGMITSVAALAFRCLQYDRELRPSMEEVLEVLRGIGSEDYGAEVVDIPMDNTPPPPLPITPDSFTGKWVSC</sequence>
<name>A0A9Q0QW06_9MAGN</name>
<keyword evidence="12 20" id="KW-1133">Transmembrane helix</keyword>
<dbReference type="PROSITE" id="PS00108">
    <property type="entry name" value="PROTEIN_KINASE_ST"/>
    <property type="match status" value="1"/>
</dbReference>
<evidence type="ECO:0000256" key="14">
    <source>
        <dbReference type="ARBA" id="ARBA00023170"/>
    </source>
</evidence>
<comment type="catalytic activity">
    <reaction evidence="16">
        <text>L-threonyl-[protein] + ATP = O-phospho-L-threonyl-[protein] + ADP + H(+)</text>
        <dbReference type="Rhea" id="RHEA:46608"/>
        <dbReference type="Rhea" id="RHEA-COMP:11060"/>
        <dbReference type="Rhea" id="RHEA-COMP:11605"/>
        <dbReference type="ChEBI" id="CHEBI:15378"/>
        <dbReference type="ChEBI" id="CHEBI:30013"/>
        <dbReference type="ChEBI" id="CHEBI:30616"/>
        <dbReference type="ChEBI" id="CHEBI:61977"/>
        <dbReference type="ChEBI" id="CHEBI:456216"/>
        <dbReference type="EC" id="2.7.11.1"/>
    </reaction>
</comment>
<evidence type="ECO:0000313" key="22">
    <source>
        <dbReference type="EMBL" id="KAJ4973815.1"/>
    </source>
</evidence>
<feature type="region of interest" description="Disordered" evidence="19">
    <location>
        <begin position="21"/>
        <end position="41"/>
    </location>
</feature>
<keyword evidence="3" id="KW-1003">Cell membrane</keyword>
<dbReference type="GO" id="GO:0004674">
    <property type="term" value="F:protein serine/threonine kinase activity"/>
    <property type="evidence" value="ECO:0007669"/>
    <property type="project" value="UniProtKB-KW"/>
</dbReference>
<dbReference type="PROSITE" id="PS00107">
    <property type="entry name" value="PROTEIN_KINASE_ATP"/>
    <property type="match status" value="1"/>
</dbReference>
<evidence type="ECO:0000256" key="7">
    <source>
        <dbReference type="ARBA" id="ARBA00022692"/>
    </source>
</evidence>
<comment type="catalytic activity">
    <reaction evidence="17">
        <text>L-seryl-[protein] + ATP = O-phospho-L-seryl-[protein] + ADP + H(+)</text>
        <dbReference type="Rhea" id="RHEA:17989"/>
        <dbReference type="Rhea" id="RHEA-COMP:9863"/>
        <dbReference type="Rhea" id="RHEA-COMP:11604"/>
        <dbReference type="ChEBI" id="CHEBI:15378"/>
        <dbReference type="ChEBI" id="CHEBI:29999"/>
        <dbReference type="ChEBI" id="CHEBI:30616"/>
        <dbReference type="ChEBI" id="CHEBI:83421"/>
        <dbReference type="ChEBI" id="CHEBI:456216"/>
        <dbReference type="EC" id="2.7.11.1"/>
    </reaction>
</comment>
<dbReference type="Proteomes" id="UP001141806">
    <property type="component" value="Unassembled WGS sequence"/>
</dbReference>
<evidence type="ECO:0000256" key="19">
    <source>
        <dbReference type="SAM" id="MobiDB-lite"/>
    </source>
</evidence>
<dbReference type="CDD" id="cd14066">
    <property type="entry name" value="STKc_IRAK"/>
    <property type="match status" value="1"/>
</dbReference>
<accession>A0A9Q0QW06</accession>
<dbReference type="InterPro" id="IPR000719">
    <property type="entry name" value="Prot_kinase_dom"/>
</dbReference>
<dbReference type="InterPro" id="IPR011009">
    <property type="entry name" value="Kinase-like_dom_sf"/>
</dbReference>
<dbReference type="AlphaFoldDB" id="A0A9Q0QW06"/>
<feature type="transmembrane region" description="Helical" evidence="20">
    <location>
        <begin position="132"/>
        <end position="155"/>
    </location>
</feature>
<dbReference type="InterPro" id="IPR017441">
    <property type="entry name" value="Protein_kinase_ATP_BS"/>
</dbReference>
<feature type="compositionally biased region" description="Pro residues" evidence="19">
    <location>
        <begin position="21"/>
        <end position="36"/>
    </location>
</feature>
<gene>
    <name evidence="22" type="ORF">NE237_006989</name>
</gene>
<proteinExistence type="predicted"/>
<keyword evidence="11 18" id="KW-0067">ATP-binding</keyword>
<evidence type="ECO:0000256" key="10">
    <source>
        <dbReference type="ARBA" id="ARBA00022777"/>
    </source>
</evidence>
<evidence type="ECO:0000256" key="11">
    <source>
        <dbReference type="ARBA" id="ARBA00022840"/>
    </source>
</evidence>
<protein>
    <recommendedName>
        <fullName evidence="2">non-specific serine/threonine protein kinase</fullName>
        <ecNumber evidence="2">2.7.11.1</ecNumber>
    </recommendedName>
</protein>
<feature type="domain" description="Protein kinase" evidence="21">
    <location>
        <begin position="206"/>
        <end position="481"/>
    </location>
</feature>
<evidence type="ECO:0000256" key="1">
    <source>
        <dbReference type="ARBA" id="ARBA00004251"/>
    </source>
</evidence>
<evidence type="ECO:0000256" key="17">
    <source>
        <dbReference type="ARBA" id="ARBA00048679"/>
    </source>
</evidence>
<evidence type="ECO:0000256" key="6">
    <source>
        <dbReference type="ARBA" id="ARBA00022679"/>
    </source>
</evidence>
<dbReference type="FunFam" id="3.30.200.20:FF:000214">
    <property type="entry name" value="WAK1-OsWAK receptor-like cytoplasmic kinase (OsWAK-RLCK)"/>
    <property type="match status" value="1"/>
</dbReference>
<evidence type="ECO:0000256" key="8">
    <source>
        <dbReference type="ARBA" id="ARBA00022729"/>
    </source>
</evidence>
<dbReference type="PROSITE" id="PS50011">
    <property type="entry name" value="PROTEIN_KINASE_DOM"/>
    <property type="match status" value="1"/>
</dbReference>
<comment type="subcellular location">
    <subcellularLocation>
        <location evidence="1">Cell membrane</location>
        <topology evidence="1">Single-pass type I membrane protein</topology>
    </subcellularLocation>
</comment>
<dbReference type="GO" id="GO:0005524">
    <property type="term" value="F:ATP binding"/>
    <property type="evidence" value="ECO:0007669"/>
    <property type="project" value="UniProtKB-UniRule"/>
</dbReference>
<keyword evidence="7 20" id="KW-0812">Transmembrane</keyword>
<evidence type="ECO:0000256" key="3">
    <source>
        <dbReference type="ARBA" id="ARBA00022475"/>
    </source>
</evidence>
<keyword evidence="14" id="KW-0675">Receptor</keyword>
<dbReference type="InterPro" id="IPR008271">
    <property type="entry name" value="Ser/Thr_kinase_AS"/>
</dbReference>
<keyword evidence="6" id="KW-0808">Transferase</keyword>
<dbReference type="GO" id="GO:0005886">
    <property type="term" value="C:plasma membrane"/>
    <property type="evidence" value="ECO:0007669"/>
    <property type="project" value="UniProtKB-SubCell"/>
</dbReference>
<keyword evidence="13 20" id="KW-0472">Membrane</keyword>